<gene>
    <name evidence="1" type="ORF">VNO77_20998</name>
</gene>
<dbReference type="EMBL" id="JAYMYQ010000004">
    <property type="protein sequence ID" value="KAK7340296.1"/>
    <property type="molecule type" value="Genomic_DNA"/>
</dbReference>
<dbReference type="AlphaFoldDB" id="A0AAN9QMZ6"/>
<evidence type="ECO:0000313" key="1">
    <source>
        <dbReference type="EMBL" id="KAK7340296.1"/>
    </source>
</evidence>
<evidence type="ECO:0000313" key="2">
    <source>
        <dbReference type="Proteomes" id="UP001367508"/>
    </source>
</evidence>
<name>A0AAN9QMZ6_CANGL</name>
<sequence>MYHDSWLCKLEVWVGWSNSKQIDLTILAAFLVQKPDLNVHKFTYTRLFSRQTHLLSAFLSLKHYSFSLSSTVSKSLTQTREISKTFTATRTDMPRVNSTHPTSPI</sequence>
<proteinExistence type="predicted"/>
<reference evidence="1 2" key="1">
    <citation type="submission" date="2024-01" db="EMBL/GenBank/DDBJ databases">
        <title>The genomes of 5 underutilized Papilionoideae crops provide insights into root nodulation and disease resistanc.</title>
        <authorList>
            <person name="Jiang F."/>
        </authorList>
    </citation>
    <scope>NUCLEOTIDE SEQUENCE [LARGE SCALE GENOMIC DNA]</scope>
    <source>
        <strain evidence="1">LVBAO_FW01</strain>
        <tissue evidence="1">Leaves</tissue>
    </source>
</reference>
<keyword evidence="2" id="KW-1185">Reference proteome</keyword>
<protein>
    <submittedName>
        <fullName evidence="1">Uncharacterized protein</fullName>
    </submittedName>
</protein>
<accession>A0AAN9QMZ6</accession>
<comment type="caution">
    <text evidence="1">The sequence shown here is derived from an EMBL/GenBank/DDBJ whole genome shotgun (WGS) entry which is preliminary data.</text>
</comment>
<organism evidence="1 2">
    <name type="scientific">Canavalia gladiata</name>
    <name type="common">Sword bean</name>
    <name type="synonym">Dolichos gladiatus</name>
    <dbReference type="NCBI Taxonomy" id="3824"/>
    <lineage>
        <taxon>Eukaryota</taxon>
        <taxon>Viridiplantae</taxon>
        <taxon>Streptophyta</taxon>
        <taxon>Embryophyta</taxon>
        <taxon>Tracheophyta</taxon>
        <taxon>Spermatophyta</taxon>
        <taxon>Magnoliopsida</taxon>
        <taxon>eudicotyledons</taxon>
        <taxon>Gunneridae</taxon>
        <taxon>Pentapetalae</taxon>
        <taxon>rosids</taxon>
        <taxon>fabids</taxon>
        <taxon>Fabales</taxon>
        <taxon>Fabaceae</taxon>
        <taxon>Papilionoideae</taxon>
        <taxon>50 kb inversion clade</taxon>
        <taxon>NPAAA clade</taxon>
        <taxon>indigoferoid/millettioid clade</taxon>
        <taxon>Phaseoleae</taxon>
        <taxon>Canavalia</taxon>
    </lineage>
</organism>
<dbReference type="Proteomes" id="UP001367508">
    <property type="component" value="Unassembled WGS sequence"/>
</dbReference>